<gene>
    <name evidence="2" type="ORF">HHA01_03700</name>
</gene>
<proteinExistence type="predicted"/>
<dbReference type="Proteomes" id="UP000319812">
    <property type="component" value="Unassembled WGS sequence"/>
</dbReference>
<feature type="compositionally biased region" description="Acidic residues" evidence="1">
    <location>
        <begin position="69"/>
        <end position="78"/>
    </location>
</feature>
<evidence type="ECO:0000313" key="2">
    <source>
        <dbReference type="EMBL" id="GED21393.1"/>
    </source>
</evidence>
<dbReference type="AlphaFoldDB" id="A0A4Y4EW81"/>
<dbReference type="EMBL" id="BJOC01000008">
    <property type="protein sequence ID" value="GED21393.1"/>
    <property type="molecule type" value="Genomic_DNA"/>
</dbReference>
<reference evidence="2 3" key="1">
    <citation type="submission" date="2019-06" db="EMBL/GenBank/DDBJ databases">
        <title>Whole genome shotgun sequence of Halomonas halmophila NBRC 15537.</title>
        <authorList>
            <person name="Hosoyama A."/>
            <person name="Uohara A."/>
            <person name="Ohji S."/>
            <person name="Ichikawa N."/>
        </authorList>
    </citation>
    <scope>NUCLEOTIDE SEQUENCE [LARGE SCALE GENOMIC DNA]</scope>
    <source>
        <strain evidence="2 3">NBRC 15537</strain>
    </source>
</reference>
<name>A0A4Y4EW81_9GAMM</name>
<feature type="region of interest" description="Disordered" evidence="1">
    <location>
        <begin position="1"/>
        <end position="87"/>
    </location>
</feature>
<evidence type="ECO:0000256" key="1">
    <source>
        <dbReference type="SAM" id="MobiDB-lite"/>
    </source>
</evidence>
<sequence length="101" mass="10971">MQGGAAPDIWSQQGADIQFEPDGEQQQGDPDTGHDIEHGRGLEAEDIEGEPARQKADQRWQAQNLSDQATEEGGDDEGWIDHDGSAATTGCKATYYKEVIN</sequence>
<evidence type="ECO:0000313" key="3">
    <source>
        <dbReference type="Proteomes" id="UP000319812"/>
    </source>
</evidence>
<comment type="caution">
    <text evidence="2">The sequence shown here is derived from an EMBL/GenBank/DDBJ whole genome shotgun (WGS) entry which is preliminary data.</text>
</comment>
<protein>
    <submittedName>
        <fullName evidence="2">Uncharacterized protein</fullName>
    </submittedName>
</protein>
<feature type="compositionally biased region" description="Basic and acidic residues" evidence="1">
    <location>
        <begin position="31"/>
        <end position="43"/>
    </location>
</feature>
<keyword evidence="3" id="KW-1185">Reference proteome</keyword>
<accession>A0A4Y4EW81</accession>
<organism evidence="2 3">
    <name type="scientific">Halomonas halmophila</name>
    <dbReference type="NCBI Taxonomy" id="252"/>
    <lineage>
        <taxon>Bacteria</taxon>
        <taxon>Pseudomonadati</taxon>
        <taxon>Pseudomonadota</taxon>
        <taxon>Gammaproteobacteria</taxon>
        <taxon>Oceanospirillales</taxon>
        <taxon>Halomonadaceae</taxon>
        <taxon>Halomonas</taxon>
    </lineage>
</organism>